<accession>A0A2M7CQL9</accession>
<organism evidence="2 3">
    <name type="scientific">Candidatus Wolfebacteria bacterium CG02_land_8_20_14_3_00_37_12</name>
    <dbReference type="NCBI Taxonomy" id="1975066"/>
    <lineage>
        <taxon>Bacteria</taxon>
        <taxon>Candidatus Wolfeibacteriota</taxon>
    </lineage>
</organism>
<evidence type="ECO:0000313" key="2">
    <source>
        <dbReference type="EMBL" id="PIV31906.1"/>
    </source>
</evidence>
<proteinExistence type="predicted"/>
<dbReference type="AlphaFoldDB" id="A0A2M7CQL9"/>
<name>A0A2M7CQL9_9BACT</name>
<reference evidence="3" key="1">
    <citation type="submission" date="2017-09" db="EMBL/GenBank/DDBJ databases">
        <title>Depth-based differentiation of microbial function through sediment-hosted aquifers and enrichment of novel symbionts in the deep terrestrial subsurface.</title>
        <authorList>
            <person name="Probst A.J."/>
            <person name="Ladd B."/>
            <person name="Jarett J.K."/>
            <person name="Geller-Mcgrath D.E."/>
            <person name="Sieber C.M.K."/>
            <person name="Emerson J.B."/>
            <person name="Anantharaman K."/>
            <person name="Thomas B.C."/>
            <person name="Malmstrom R."/>
            <person name="Stieglmeier M."/>
            <person name="Klingl A."/>
            <person name="Woyke T."/>
            <person name="Ryan C.M."/>
            <person name="Banfield J.F."/>
        </authorList>
    </citation>
    <scope>NUCLEOTIDE SEQUENCE [LARGE SCALE GENOMIC DNA]</scope>
</reference>
<evidence type="ECO:0008006" key="4">
    <source>
        <dbReference type="Google" id="ProtNLM"/>
    </source>
</evidence>
<comment type="caution">
    <text evidence="2">The sequence shown here is derived from an EMBL/GenBank/DDBJ whole genome shotgun (WGS) entry which is preliminary data.</text>
</comment>
<dbReference type="Proteomes" id="UP000230595">
    <property type="component" value="Unassembled WGS sequence"/>
</dbReference>
<dbReference type="EMBL" id="PEUH01000013">
    <property type="protein sequence ID" value="PIV31906.1"/>
    <property type="molecule type" value="Genomic_DNA"/>
</dbReference>
<protein>
    <recommendedName>
        <fullName evidence="4">PilN domain-containing protein</fullName>
    </recommendedName>
</protein>
<sequence>MPTLGGQLRSKEYLSAQTPWRVLILTLVVFIFTVLIYFGMLFGYGPYLKSKTRTLDQKLSVLNQSVDEVQQKQIITFFSQMTNIQTLLSKHKTFSYLFDFIERNTYSKTSYSDFKFSAAEMEIKIEGTTSDYNELIKGLALYNQSSEVKTTHLENSSSQEGLKEVRFSVKLILDPQFKPQIIQASEPAPVEATSTPQ</sequence>
<evidence type="ECO:0000313" key="3">
    <source>
        <dbReference type="Proteomes" id="UP000230595"/>
    </source>
</evidence>
<feature type="transmembrane region" description="Helical" evidence="1">
    <location>
        <begin position="20"/>
        <end position="44"/>
    </location>
</feature>
<evidence type="ECO:0000256" key="1">
    <source>
        <dbReference type="SAM" id="Phobius"/>
    </source>
</evidence>
<keyword evidence="1" id="KW-0812">Transmembrane</keyword>
<keyword evidence="1" id="KW-1133">Transmembrane helix</keyword>
<gene>
    <name evidence="2" type="ORF">COS33_00735</name>
</gene>
<keyword evidence="1" id="KW-0472">Membrane</keyword>